<protein>
    <submittedName>
        <fullName evidence="10">Putative permease</fullName>
    </submittedName>
</protein>
<evidence type="ECO:0000256" key="1">
    <source>
        <dbReference type="ARBA" id="ARBA00004651"/>
    </source>
</evidence>
<reference evidence="10 11" key="1">
    <citation type="submission" date="2017-06" db="EMBL/GenBank/DDBJ databases">
        <authorList>
            <consortium name="Pathogen Informatics"/>
        </authorList>
    </citation>
    <scope>NUCLEOTIDE SEQUENCE [LARGE SCALE GENOMIC DNA]</scope>
    <source>
        <strain evidence="10 11">NCTC13788</strain>
    </source>
</reference>
<evidence type="ECO:0000256" key="2">
    <source>
        <dbReference type="ARBA" id="ARBA00005236"/>
    </source>
</evidence>
<evidence type="ECO:0000259" key="8">
    <source>
        <dbReference type="Pfam" id="PF02687"/>
    </source>
</evidence>
<name>A0A239SZH4_9STRE</name>
<dbReference type="InterPro" id="IPR003838">
    <property type="entry name" value="ABC3_permease_C"/>
</dbReference>
<dbReference type="InterPro" id="IPR051447">
    <property type="entry name" value="Lipoprotein-release_system"/>
</dbReference>
<evidence type="ECO:0000256" key="4">
    <source>
        <dbReference type="ARBA" id="ARBA00022692"/>
    </source>
</evidence>
<comment type="subcellular location">
    <subcellularLocation>
        <location evidence="1">Cell membrane</location>
        <topology evidence="1">Multi-pass membrane protein</topology>
    </subcellularLocation>
</comment>
<evidence type="ECO:0000256" key="5">
    <source>
        <dbReference type="ARBA" id="ARBA00022989"/>
    </source>
</evidence>
<keyword evidence="5 7" id="KW-1133">Transmembrane helix</keyword>
<dbReference type="Pfam" id="PF02687">
    <property type="entry name" value="FtsX"/>
    <property type="match status" value="1"/>
</dbReference>
<comment type="similarity">
    <text evidence="2">Belongs to the ABC-4 integral membrane protein family. LolC/E subfamily.</text>
</comment>
<evidence type="ECO:0000256" key="7">
    <source>
        <dbReference type="SAM" id="Phobius"/>
    </source>
</evidence>
<dbReference type="KEGG" id="smen:SAMEA4412692_1939"/>
<keyword evidence="11" id="KW-1185">Reference proteome</keyword>
<dbReference type="GO" id="GO:0044874">
    <property type="term" value="P:lipoprotein localization to outer membrane"/>
    <property type="evidence" value="ECO:0007669"/>
    <property type="project" value="TreeGrafter"/>
</dbReference>
<feature type="transmembrane region" description="Helical" evidence="7">
    <location>
        <begin position="300"/>
        <end position="320"/>
    </location>
</feature>
<evidence type="ECO:0000313" key="10">
    <source>
        <dbReference type="EMBL" id="SNU90642.1"/>
    </source>
</evidence>
<evidence type="ECO:0000256" key="6">
    <source>
        <dbReference type="ARBA" id="ARBA00023136"/>
    </source>
</evidence>
<accession>A0A239SZH4</accession>
<proteinExistence type="inferred from homology"/>
<feature type="domain" description="ABC3 transporter permease C-terminal" evidence="8">
    <location>
        <begin position="299"/>
        <end position="446"/>
    </location>
</feature>
<feature type="domain" description="MacB-like periplasmic core" evidence="9">
    <location>
        <begin position="20"/>
        <end position="264"/>
    </location>
</feature>
<keyword evidence="3" id="KW-1003">Cell membrane</keyword>
<dbReference type="PANTHER" id="PTHR30489">
    <property type="entry name" value="LIPOPROTEIN-RELEASING SYSTEM TRANSMEMBRANE PROTEIN LOLE"/>
    <property type="match status" value="1"/>
</dbReference>
<dbReference type="eggNOG" id="COG0577">
    <property type="taxonomic scope" value="Bacteria"/>
</dbReference>
<evidence type="ECO:0000313" key="11">
    <source>
        <dbReference type="Proteomes" id="UP000215185"/>
    </source>
</evidence>
<dbReference type="RefSeq" id="WP_018373990.1">
    <property type="nucleotide sequence ID" value="NZ_LT906439.1"/>
</dbReference>
<dbReference type="Proteomes" id="UP000215185">
    <property type="component" value="Chromosome 1"/>
</dbReference>
<dbReference type="GO" id="GO:0098797">
    <property type="term" value="C:plasma membrane protein complex"/>
    <property type="evidence" value="ECO:0007669"/>
    <property type="project" value="TreeGrafter"/>
</dbReference>
<dbReference type="Pfam" id="PF12704">
    <property type="entry name" value="MacB_PCD"/>
    <property type="match status" value="1"/>
</dbReference>
<evidence type="ECO:0000256" key="3">
    <source>
        <dbReference type="ARBA" id="ARBA00022475"/>
    </source>
</evidence>
<feature type="transmembrane region" description="Helical" evidence="7">
    <location>
        <begin position="420"/>
        <end position="443"/>
    </location>
</feature>
<sequence length="455" mass="50453">MLAVTRALIYMIRQWKKTALMFGIFFVIGTAILSVLAVSKSVESSAKLANQNKEKTVTLATNQSVLVGDAYGSGEIPKKAIEEIGKRKEVESYSARLSAFSKLENVKTVPLNSGEFADVERSNATTVTGHHDSQTDPRFVSGLLQLVSGRHIQKGDKNKILVHEDLAQHNHLKIGDTIEFSRDPMRYRGSDTSKITGEIVGIFKGKTTRPPEYEEESISNTIMSDIGLAQKVFGYQENNELYTEAVFKLKNSADTQQFMDTVRRENTSISWQKYKFYETNPALANYSRSIKTMQSMTSTMFVVTVLASVIILTIILFFNVNGRMREIGILLSVGKSKVNILTQYFLENGIIATIAFIISCFIGTSVGQALGNHLIQQVARSVQRDVQNQLGGFSLGADSDSDVLLQIVKNVTVTIQRTDIVQLFSIGAVCIVIALLIASVRIFQLKPKEILNKIF</sequence>
<feature type="transmembrane region" description="Helical" evidence="7">
    <location>
        <begin position="341"/>
        <end position="364"/>
    </location>
</feature>
<organism evidence="10 11">
    <name type="scientific">Streptococcus merionis</name>
    <dbReference type="NCBI Taxonomy" id="400065"/>
    <lineage>
        <taxon>Bacteria</taxon>
        <taxon>Bacillati</taxon>
        <taxon>Bacillota</taxon>
        <taxon>Bacilli</taxon>
        <taxon>Lactobacillales</taxon>
        <taxon>Streptococcaceae</taxon>
        <taxon>Streptococcus</taxon>
    </lineage>
</organism>
<dbReference type="STRING" id="1123308.GCA_000380085_01447"/>
<keyword evidence="4 7" id="KW-0812">Transmembrane</keyword>
<feature type="transmembrane region" description="Helical" evidence="7">
    <location>
        <begin position="20"/>
        <end position="38"/>
    </location>
</feature>
<dbReference type="PANTHER" id="PTHR30489:SF0">
    <property type="entry name" value="LIPOPROTEIN-RELEASING SYSTEM TRANSMEMBRANE PROTEIN LOLE"/>
    <property type="match status" value="1"/>
</dbReference>
<dbReference type="OrthoDB" id="9812886at2"/>
<dbReference type="InterPro" id="IPR025857">
    <property type="entry name" value="MacB_PCD"/>
</dbReference>
<gene>
    <name evidence="10" type="ORF">SAMEA4412692_01939</name>
</gene>
<evidence type="ECO:0000259" key="9">
    <source>
        <dbReference type="Pfam" id="PF12704"/>
    </source>
</evidence>
<keyword evidence="6 7" id="KW-0472">Membrane</keyword>
<dbReference type="AlphaFoldDB" id="A0A239SZH4"/>
<dbReference type="EMBL" id="LT906439">
    <property type="protein sequence ID" value="SNU90642.1"/>
    <property type="molecule type" value="Genomic_DNA"/>
</dbReference>